<evidence type="ECO:0000256" key="3">
    <source>
        <dbReference type="ARBA" id="ARBA00022475"/>
    </source>
</evidence>
<dbReference type="PANTHER" id="PTHR45692:SF1">
    <property type="entry name" value="G-PROTEIN COUPLED RECEPTORS FAMILY 2 PROFILE 2 DOMAIN-CONTAINING PROTEIN"/>
    <property type="match status" value="1"/>
</dbReference>
<evidence type="ECO:0000259" key="14">
    <source>
        <dbReference type="PROSITE" id="PS50853"/>
    </source>
</evidence>
<evidence type="ECO:0000259" key="11">
    <source>
        <dbReference type="PROSITE" id="PS50026"/>
    </source>
</evidence>
<feature type="transmembrane region" description="Helical" evidence="9">
    <location>
        <begin position="782"/>
        <end position="807"/>
    </location>
</feature>
<dbReference type="PROSITE" id="PS00010">
    <property type="entry name" value="ASX_HYDROXYL"/>
    <property type="match status" value="1"/>
</dbReference>
<dbReference type="InterPro" id="IPR013783">
    <property type="entry name" value="Ig-like_fold"/>
</dbReference>
<dbReference type="InterPro" id="IPR036116">
    <property type="entry name" value="FN3_sf"/>
</dbReference>
<dbReference type="PROSITE" id="PS50853">
    <property type="entry name" value="FN3"/>
    <property type="match status" value="1"/>
</dbReference>
<feature type="transmembrane region" description="Helical" evidence="9">
    <location>
        <begin position="843"/>
        <end position="870"/>
    </location>
</feature>
<dbReference type="InterPro" id="IPR000742">
    <property type="entry name" value="EGF"/>
</dbReference>
<dbReference type="InterPro" id="IPR000152">
    <property type="entry name" value="EGF-type_Asp/Asn_hydroxyl_site"/>
</dbReference>
<feature type="domain" description="GAIN-B" evidence="12">
    <location>
        <begin position="624"/>
        <end position="778"/>
    </location>
</feature>
<dbReference type="Gene3D" id="2.60.40.10">
    <property type="entry name" value="Immunoglobulins"/>
    <property type="match status" value="1"/>
</dbReference>
<evidence type="ECO:0000256" key="1">
    <source>
        <dbReference type="ARBA" id="ARBA00004141"/>
    </source>
</evidence>
<feature type="transmembrane region" description="Helical" evidence="9">
    <location>
        <begin position="1024"/>
        <end position="1046"/>
    </location>
</feature>
<gene>
    <name evidence="15" type="ORF">CVLEPA_LOCUS27141</name>
</gene>
<comment type="caution">
    <text evidence="15">The sequence shown here is derived from an EMBL/GenBank/DDBJ whole genome shotgun (WGS) entry which is preliminary data.</text>
</comment>
<feature type="domain" description="EGF-like" evidence="11">
    <location>
        <begin position="177"/>
        <end position="218"/>
    </location>
</feature>
<keyword evidence="3" id="KW-1003">Cell membrane</keyword>
<evidence type="ECO:0000259" key="13">
    <source>
        <dbReference type="PROSITE" id="PS50261"/>
    </source>
</evidence>
<keyword evidence="8" id="KW-0245">EGF-like domain</keyword>
<feature type="transmembrane region" description="Helical" evidence="9">
    <location>
        <begin position="995"/>
        <end position="1018"/>
    </location>
</feature>
<sequence>MIKTVFFFLLSSSFVVSTYAQACGDWSLPVGGKCVGYCNRTCVLTGVCHSSAIGFTCLCSSAKSSCQELSPPENLRLTWASSTAATFAWDYVPDALGFSAKVRNGSWESPLYNTTVTLAGFSNLSPNSEYVIIVQAQETETYRVSRYSELSFRTVTSSPEAGTTNICESTDVSCAKGVDECSSSATNTCHVEATCVDRPDGYSCLCNRFFVGNGTHCVGACDDSCVKPYRCFQSPFGSTCLCTTRGRKPGCQEPSSVPSGVHVVDKGQNHLVFGWRNLPSVHSYQAVLSSRHITSRYRSWSYVTMVPLVAFPYLEAGVQYQLSVSATNRIDGGPVAKFRATTADRIFQPIVTSSNIMATQFQVTVSMVPRVSALSFSYYAVSVDRDHRHVLNTSRTDVNITGLFPNTLYDVIVDVTYHGQLTQSSPITVRTARACLRGDLPCDVNAFCSNVTYDCECGESYHGDGYDCAKIYAQAFVQSMTSKGVDDDTLRKAILTSFQENNEDVTDVIIAKRNGTALIYQVHYTKPEINSRILTSAQNPLFSKAPVPTSDLCFEEVLENFSFAQSSRGSNQASAERCPGGQPAAHAHCVRVVSMSDRAFLLGSHYDRSLNVTSCPPLTIYMQTSSTIAPSVPIPKVVEFQTEQVKVKLPQEAIEQALKQLNVSGIEPTFKVESGDNFPSNYNVSVVITIEIGSNTSIENLTSPVQIQFKTENSSHGELRSINRLLDDEVVQRCVYWDDVTMQWSGRGCCLNNKLSPPTCECDHLTSFSLIVSTIEVPAGGALTVISDVGCGMSIAGSFVTFVIIALNKEARRKAPNKILLHLTMNMFITYTLFLSGVAQHQIPILCTTLASFLHYFFLVTWFWMAVYSNRLYAAFVKVFHRTGPHFMHKAAAIAYGLPLTVVALNIGLTIGHFDKVHRPKDGNLCEPDHSGHLPSFYRLNKFCWIHGFSLYFAFLAVIGLILINNIVVFVLVMRRILKRDDVRSNQAKRSRTTDVISACTLSFTLGVTWLFGFLMLLSTDLTYNYVMSWFFAVFNAFQGFFIWYITCVKREDMRKFWWQPIKNLFITCIAKCGIRVVLTNSKKMTSPNDNNEIESNTQFNGRMMAPTIDTKTSTAL</sequence>
<keyword evidence="10" id="KW-0732">Signal</keyword>
<keyword evidence="6 9" id="KW-0472">Membrane</keyword>
<dbReference type="PANTHER" id="PTHR45692">
    <property type="entry name" value="G_PROTEIN_RECEP_F2_4 DOMAIN-CONTAINING PROTEIN"/>
    <property type="match status" value="1"/>
</dbReference>
<comment type="caution">
    <text evidence="8">Lacks conserved residue(s) required for the propagation of feature annotation.</text>
</comment>
<dbReference type="InterPro" id="IPR000203">
    <property type="entry name" value="GPS"/>
</dbReference>
<keyword evidence="5 9" id="KW-1133">Transmembrane helix</keyword>
<dbReference type="PROSITE" id="PS50026">
    <property type="entry name" value="EGF_3"/>
    <property type="match status" value="1"/>
</dbReference>
<evidence type="ECO:0000256" key="9">
    <source>
        <dbReference type="SAM" id="Phobius"/>
    </source>
</evidence>
<dbReference type="InterPro" id="IPR046338">
    <property type="entry name" value="GAIN_dom_sf"/>
</dbReference>
<dbReference type="Proteomes" id="UP001642483">
    <property type="component" value="Unassembled WGS sequence"/>
</dbReference>
<name>A0ABP0GQK0_CLALP</name>
<dbReference type="SMART" id="SM00179">
    <property type="entry name" value="EGF_CA"/>
    <property type="match status" value="1"/>
</dbReference>
<feature type="transmembrane region" description="Helical" evidence="9">
    <location>
        <begin position="949"/>
        <end position="974"/>
    </location>
</feature>
<dbReference type="CDD" id="cd00054">
    <property type="entry name" value="EGF_CA"/>
    <property type="match status" value="1"/>
</dbReference>
<dbReference type="SUPFAM" id="SSF81321">
    <property type="entry name" value="Family A G protein-coupled receptor-like"/>
    <property type="match status" value="1"/>
</dbReference>
<evidence type="ECO:0000256" key="6">
    <source>
        <dbReference type="ARBA" id="ARBA00023136"/>
    </source>
</evidence>
<evidence type="ECO:0000313" key="16">
    <source>
        <dbReference type="Proteomes" id="UP001642483"/>
    </source>
</evidence>
<evidence type="ECO:0000256" key="4">
    <source>
        <dbReference type="ARBA" id="ARBA00022692"/>
    </source>
</evidence>
<dbReference type="PROSITE" id="PS50221">
    <property type="entry name" value="GAIN_B"/>
    <property type="match status" value="1"/>
</dbReference>
<evidence type="ECO:0000256" key="5">
    <source>
        <dbReference type="ARBA" id="ARBA00022989"/>
    </source>
</evidence>
<dbReference type="InterPro" id="IPR003961">
    <property type="entry name" value="FN3_dom"/>
</dbReference>
<dbReference type="InterPro" id="IPR001881">
    <property type="entry name" value="EGF-like_Ca-bd_dom"/>
</dbReference>
<reference evidence="15 16" key="1">
    <citation type="submission" date="2024-02" db="EMBL/GenBank/DDBJ databases">
        <authorList>
            <person name="Daric V."/>
            <person name="Darras S."/>
        </authorList>
    </citation>
    <scope>NUCLEOTIDE SEQUENCE [LARGE SCALE GENOMIC DNA]</scope>
</reference>
<dbReference type="InterPro" id="IPR057244">
    <property type="entry name" value="GAIN_B"/>
</dbReference>
<keyword evidence="4 9" id="KW-0812">Transmembrane</keyword>
<dbReference type="Pfam" id="PF01825">
    <property type="entry name" value="GPS"/>
    <property type="match status" value="1"/>
</dbReference>
<dbReference type="Gene3D" id="2.60.220.50">
    <property type="match status" value="1"/>
</dbReference>
<dbReference type="Pfam" id="PF00002">
    <property type="entry name" value="7tm_2"/>
    <property type="match status" value="1"/>
</dbReference>
<protein>
    <submittedName>
        <fullName evidence="15">Uncharacterized protein</fullName>
    </submittedName>
</protein>
<dbReference type="SMART" id="SM00303">
    <property type="entry name" value="GPS"/>
    <property type="match status" value="1"/>
</dbReference>
<dbReference type="PROSITE" id="PS50261">
    <property type="entry name" value="G_PROTEIN_RECEP_F2_4"/>
    <property type="match status" value="1"/>
</dbReference>
<feature type="domain" description="G-protein coupled receptors family 2 profile 2" evidence="13">
    <location>
        <begin position="783"/>
        <end position="1051"/>
    </location>
</feature>
<keyword evidence="7" id="KW-1015">Disulfide bond</keyword>
<proteinExistence type="predicted"/>
<evidence type="ECO:0000313" key="15">
    <source>
        <dbReference type="EMBL" id="CAK8693850.1"/>
    </source>
</evidence>
<feature type="signal peptide" evidence="10">
    <location>
        <begin position="1"/>
        <end position="20"/>
    </location>
</feature>
<dbReference type="SMART" id="SM00181">
    <property type="entry name" value="EGF"/>
    <property type="match status" value="2"/>
</dbReference>
<dbReference type="Gene3D" id="2.10.25.10">
    <property type="entry name" value="Laminin"/>
    <property type="match status" value="2"/>
</dbReference>
<dbReference type="EMBL" id="CAWYQH010000141">
    <property type="protein sequence ID" value="CAK8693850.1"/>
    <property type="molecule type" value="Genomic_DNA"/>
</dbReference>
<evidence type="ECO:0000256" key="8">
    <source>
        <dbReference type="PROSITE-ProRule" id="PRU00076"/>
    </source>
</evidence>
<keyword evidence="16" id="KW-1185">Reference proteome</keyword>
<dbReference type="Gene3D" id="1.20.1070.10">
    <property type="entry name" value="Rhodopsin 7-helix transmembrane proteins"/>
    <property type="match status" value="1"/>
</dbReference>
<dbReference type="InterPro" id="IPR000832">
    <property type="entry name" value="GPCR_2_secretin-like"/>
</dbReference>
<dbReference type="SMART" id="SM00060">
    <property type="entry name" value="FN3"/>
    <property type="match status" value="3"/>
</dbReference>
<dbReference type="CDD" id="cd00063">
    <property type="entry name" value="FN3"/>
    <property type="match status" value="1"/>
</dbReference>
<feature type="transmembrane region" description="Helical" evidence="9">
    <location>
        <begin position="819"/>
        <end position="837"/>
    </location>
</feature>
<dbReference type="CDD" id="cd15040">
    <property type="entry name" value="7tmB2_Adhesion"/>
    <property type="match status" value="1"/>
</dbReference>
<feature type="chain" id="PRO_5047440885" evidence="10">
    <location>
        <begin position="21"/>
        <end position="1117"/>
    </location>
</feature>
<evidence type="ECO:0000256" key="10">
    <source>
        <dbReference type="SAM" id="SignalP"/>
    </source>
</evidence>
<feature type="domain" description="Fibronectin type-III" evidence="14">
    <location>
        <begin position="71"/>
        <end position="161"/>
    </location>
</feature>
<dbReference type="InterPro" id="IPR017981">
    <property type="entry name" value="GPCR_2-like_7TM"/>
</dbReference>
<organism evidence="15 16">
    <name type="scientific">Clavelina lepadiformis</name>
    <name type="common">Light-bulb sea squirt</name>
    <name type="synonym">Ascidia lepadiformis</name>
    <dbReference type="NCBI Taxonomy" id="159417"/>
    <lineage>
        <taxon>Eukaryota</taxon>
        <taxon>Metazoa</taxon>
        <taxon>Chordata</taxon>
        <taxon>Tunicata</taxon>
        <taxon>Ascidiacea</taxon>
        <taxon>Aplousobranchia</taxon>
        <taxon>Clavelinidae</taxon>
        <taxon>Clavelina</taxon>
    </lineage>
</organism>
<evidence type="ECO:0000256" key="2">
    <source>
        <dbReference type="ARBA" id="ARBA00004236"/>
    </source>
</evidence>
<evidence type="ECO:0000259" key="12">
    <source>
        <dbReference type="PROSITE" id="PS50221"/>
    </source>
</evidence>
<comment type="subcellular location">
    <subcellularLocation>
        <location evidence="2">Cell membrane</location>
    </subcellularLocation>
    <subcellularLocation>
        <location evidence="1">Membrane</location>
        <topology evidence="1">Multi-pass membrane protein</topology>
    </subcellularLocation>
</comment>
<dbReference type="SUPFAM" id="SSF49265">
    <property type="entry name" value="Fibronectin type III"/>
    <property type="match status" value="2"/>
</dbReference>
<feature type="transmembrane region" description="Helical" evidence="9">
    <location>
        <begin position="891"/>
        <end position="914"/>
    </location>
</feature>
<evidence type="ECO:0000256" key="7">
    <source>
        <dbReference type="ARBA" id="ARBA00023157"/>
    </source>
</evidence>
<accession>A0ABP0GQK0</accession>